<reference evidence="2 3" key="1">
    <citation type="journal article" date="2019" name="Science">
        <title>Social genes are selection hotspots in kin groups of a soil microbe.</title>
        <authorList>
            <person name="Wielgoss S."/>
            <person name="Wolfensberger R."/>
            <person name="Sun L."/>
            <person name="Fiegna F."/>
            <person name="Velicer G.J."/>
        </authorList>
    </citation>
    <scope>NUCLEOTIDE SEQUENCE [LARGE SCALE GENOMIC DNA]</scope>
    <source>
        <strain evidence="2 3">MC3.5.9c15</strain>
    </source>
</reference>
<feature type="region of interest" description="Disordered" evidence="1">
    <location>
        <begin position="15"/>
        <end position="57"/>
    </location>
</feature>
<evidence type="ECO:0000313" key="2">
    <source>
        <dbReference type="EMBL" id="QDE72068.1"/>
    </source>
</evidence>
<dbReference type="Proteomes" id="UP000320179">
    <property type="component" value="Chromosome"/>
</dbReference>
<sequence>MGGLVLGCWWSGCATSSGTSSAPQGSRSGPIELDLPGERSSAATVAPSGKACPDDIADEPALEDKAYEGREARTWHANVDLLSPRSEKDPIPRDFHKQFTLASGPLDLVVHRHTTDEGKPSPWVLVTLARPFEGGHCIVSSWGLGGMEGKASLVDTWAAQDGKHAIFLMKLAPTEDSLANTTRWVVLGTDGRRAWAALGTPPQHHLLVPSVKLFPNGKDLYLDIQQRYLTRLRLGADGRFVVPAPPN</sequence>
<accession>A0AAE6KW17</accession>
<gene>
    <name evidence="2" type="ORF">BHS09_36625</name>
</gene>
<evidence type="ECO:0000256" key="1">
    <source>
        <dbReference type="SAM" id="MobiDB-lite"/>
    </source>
</evidence>
<name>A0AAE6KW17_MYXXA</name>
<evidence type="ECO:0000313" key="3">
    <source>
        <dbReference type="Proteomes" id="UP000320179"/>
    </source>
</evidence>
<proteinExistence type="predicted"/>
<protein>
    <submittedName>
        <fullName evidence="2">Uncharacterized protein</fullName>
    </submittedName>
</protein>
<dbReference type="EMBL" id="CP017174">
    <property type="protein sequence ID" value="QDE72068.1"/>
    <property type="molecule type" value="Genomic_DNA"/>
</dbReference>
<dbReference type="AlphaFoldDB" id="A0AAE6KW17"/>
<organism evidence="2 3">
    <name type="scientific">Myxococcus xanthus</name>
    <dbReference type="NCBI Taxonomy" id="34"/>
    <lineage>
        <taxon>Bacteria</taxon>
        <taxon>Pseudomonadati</taxon>
        <taxon>Myxococcota</taxon>
        <taxon>Myxococcia</taxon>
        <taxon>Myxococcales</taxon>
        <taxon>Cystobacterineae</taxon>
        <taxon>Myxococcaceae</taxon>
        <taxon>Myxococcus</taxon>
    </lineage>
</organism>